<dbReference type="STRING" id="1120996.SAMN02746066_01882"/>
<dbReference type="RefSeq" id="WP_170865471.1">
    <property type="nucleotide sequence ID" value="NZ_FRCP01000009.1"/>
</dbReference>
<protein>
    <submittedName>
        <fullName evidence="1">Uncharacterized protein</fullName>
    </submittedName>
</protein>
<evidence type="ECO:0000313" key="2">
    <source>
        <dbReference type="Proteomes" id="UP000184038"/>
    </source>
</evidence>
<sequence length="56" mass="6748">MYQNSLRNQTSVLQDCSAYTKRIINWKTCYRDQNYCEHNNRIQSIEQVSLIEINGY</sequence>
<gene>
    <name evidence="1" type="ORF">SAMN02746066_01882</name>
</gene>
<organism evidence="1 2">
    <name type="scientific">Anaerosporobacter mobilis DSM 15930</name>
    <dbReference type="NCBI Taxonomy" id="1120996"/>
    <lineage>
        <taxon>Bacteria</taxon>
        <taxon>Bacillati</taxon>
        <taxon>Bacillota</taxon>
        <taxon>Clostridia</taxon>
        <taxon>Lachnospirales</taxon>
        <taxon>Lachnospiraceae</taxon>
        <taxon>Anaerosporobacter</taxon>
    </lineage>
</organism>
<dbReference type="Proteomes" id="UP000184038">
    <property type="component" value="Unassembled WGS sequence"/>
</dbReference>
<name>A0A1M7III3_9FIRM</name>
<dbReference type="EMBL" id="FRCP01000009">
    <property type="protein sequence ID" value="SHM40479.1"/>
    <property type="molecule type" value="Genomic_DNA"/>
</dbReference>
<proteinExistence type="predicted"/>
<accession>A0A1M7III3</accession>
<dbReference type="AlphaFoldDB" id="A0A1M7III3"/>
<keyword evidence="2" id="KW-1185">Reference proteome</keyword>
<evidence type="ECO:0000313" key="1">
    <source>
        <dbReference type="EMBL" id="SHM40479.1"/>
    </source>
</evidence>
<reference evidence="1 2" key="1">
    <citation type="submission" date="2016-11" db="EMBL/GenBank/DDBJ databases">
        <authorList>
            <person name="Jaros S."/>
            <person name="Januszkiewicz K."/>
            <person name="Wedrychowicz H."/>
        </authorList>
    </citation>
    <scope>NUCLEOTIDE SEQUENCE [LARGE SCALE GENOMIC DNA]</scope>
    <source>
        <strain evidence="1 2">DSM 15930</strain>
    </source>
</reference>